<feature type="active site" description="Proton acceptor" evidence="2">
    <location>
        <position position="85"/>
    </location>
</feature>
<dbReference type="NCBIfam" id="TIGR00055">
    <property type="entry name" value="uppS"/>
    <property type="match status" value="1"/>
</dbReference>
<evidence type="ECO:0000256" key="1">
    <source>
        <dbReference type="ARBA" id="ARBA00022679"/>
    </source>
</evidence>
<comment type="cofactor">
    <cofactor evidence="2">
        <name>Mg(2+)</name>
        <dbReference type="ChEBI" id="CHEBI:18420"/>
    </cofactor>
    <text evidence="2">Binds 2 magnesium ions per subunit.</text>
</comment>
<dbReference type="PANTHER" id="PTHR10291:SF0">
    <property type="entry name" value="DEHYDRODOLICHYL DIPHOSPHATE SYNTHASE 2"/>
    <property type="match status" value="1"/>
</dbReference>
<dbReference type="GO" id="GO:0005829">
    <property type="term" value="C:cytosol"/>
    <property type="evidence" value="ECO:0007669"/>
    <property type="project" value="TreeGrafter"/>
</dbReference>
<protein>
    <recommendedName>
        <fullName evidence="2">Isoprenyl transferase</fullName>
        <ecNumber evidence="2">2.5.1.-</ecNumber>
    </recommendedName>
</protein>
<dbReference type="CDD" id="cd00475">
    <property type="entry name" value="Cis_IPPS"/>
    <property type="match status" value="1"/>
</dbReference>
<feature type="active site" evidence="2">
    <location>
        <position position="37"/>
    </location>
</feature>
<feature type="binding site" evidence="2">
    <location>
        <position position="205"/>
    </location>
    <ligand>
        <name>substrate</name>
    </ligand>
</feature>
<feature type="binding site" evidence="2">
    <location>
        <begin position="211"/>
        <end position="213"/>
    </location>
    <ligand>
        <name>substrate</name>
    </ligand>
</feature>
<keyword evidence="2" id="KW-0479">Metal-binding</keyword>
<keyword evidence="1 2" id="KW-0808">Transferase</keyword>
<evidence type="ECO:0000313" key="5">
    <source>
        <dbReference type="Proteomes" id="UP000721844"/>
    </source>
</evidence>
<dbReference type="GO" id="GO:0008834">
    <property type="term" value="F:ditrans,polycis-undecaprenyl-diphosphate synthase [(2E,6E)-farnesyl-diphosphate specific] activity"/>
    <property type="evidence" value="ECO:0007669"/>
    <property type="project" value="TreeGrafter"/>
</dbReference>
<feature type="binding site" evidence="2">
    <location>
        <position position="88"/>
    </location>
    <ligand>
        <name>substrate</name>
    </ligand>
</feature>
<dbReference type="GO" id="GO:0000287">
    <property type="term" value="F:magnesium ion binding"/>
    <property type="evidence" value="ECO:0007669"/>
    <property type="project" value="UniProtKB-UniRule"/>
</dbReference>
<dbReference type="Gene3D" id="3.40.1180.10">
    <property type="entry name" value="Decaprenyl diphosphate synthase-like"/>
    <property type="match status" value="1"/>
</dbReference>
<dbReference type="InterPro" id="IPR001441">
    <property type="entry name" value="UPP_synth-like"/>
</dbReference>
<dbReference type="InterPro" id="IPR018520">
    <property type="entry name" value="UPP_synth-like_CS"/>
</dbReference>
<dbReference type="PROSITE" id="PS01066">
    <property type="entry name" value="UPP_SYNTHASE"/>
    <property type="match status" value="1"/>
</dbReference>
<sequence length="259" mass="28691">MNRAVPSERAAVASDADGKRSKTRGGGTPCHVAIIMDGNGRWAKSRGMPRVAGHHSGAKAVRRCVEAAIDQGVEWLTLFAFSSENWRRPEGEVMELTSLLKQYLRSEVAELAKQGVCFRVIGDRARFSPELRAEFDRAERETAGNHRLNLTVALSYGGRDEIVKAARNMAHAVQAGTLDVEAVDEQAFGRFLWTAAMPDPDLLIRTSGERRLSNFLLWQCAYAELVFMDVLWPDFDAAHLALALADFARRDRRYGASVG</sequence>
<comment type="subunit">
    <text evidence="2">Homodimer.</text>
</comment>
<feature type="binding site" evidence="2">
    <location>
        <position position="50"/>
    </location>
    <ligand>
        <name>substrate</name>
    </ligand>
</feature>
<feature type="binding site" evidence="2">
    <location>
        <position position="224"/>
    </location>
    <ligand>
        <name>Mg(2+)</name>
        <dbReference type="ChEBI" id="CHEBI:18420"/>
    </ligand>
</feature>
<dbReference type="InterPro" id="IPR036424">
    <property type="entry name" value="UPP_synth-like_sf"/>
</dbReference>
<evidence type="ECO:0000313" key="4">
    <source>
        <dbReference type="EMBL" id="MCB8880478.1"/>
    </source>
</evidence>
<organism evidence="4 5">
    <name type="scientific">Acidisoma cellulosilyticum</name>
    <dbReference type="NCBI Taxonomy" id="2802395"/>
    <lineage>
        <taxon>Bacteria</taxon>
        <taxon>Pseudomonadati</taxon>
        <taxon>Pseudomonadota</taxon>
        <taxon>Alphaproteobacteria</taxon>
        <taxon>Acetobacterales</taxon>
        <taxon>Acidocellaceae</taxon>
        <taxon>Acidisoma</taxon>
    </lineage>
</organism>
<dbReference type="Proteomes" id="UP000721844">
    <property type="component" value="Unassembled WGS sequence"/>
</dbReference>
<feature type="binding site" evidence="2">
    <location>
        <begin position="82"/>
        <end position="84"/>
    </location>
    <ligand>
        <name>substrate</name>
    </ligand>
</feature>
<comment type="function">
    <text evidence="2">Catalyzes the condensation of isopentenyl diphosphate (IPP) with allylic pyrophosphates generating different type of terpenoids.</text>
</comment>
<feature type="region of interest" description="Disordered" evidence="3">
    <location>
        <begin position="1"/>
        <end position="29"/>
    </location>
</feature>
<dbReference type="Pfam" id="PF01255">
    <property type="entry name" value="Prenyltransf"/>
    <property type="match status" value="1"/>
</dbReference>
<comment type="similarity">
    <text evidence="2">Belongs to the UPP synthase family.</text>
</comment>
<dbReference type="HAMAP" id="MF_01139">
    <property type="entry name" value="ISPT"/>
    <property type="match status" value="1"/>
</dbReference>
<name>A0A963Z268_9PROT</name>
<dbReference type="AlphaFoldDB" id="A0A963Z268"/>
<feature type="binding site" evidence="2">
    <location>
        <position position="37"/>
    </location>
    <ligand>
        <name>Mg(2+)</name>
        <dbReference type="ChEBI" id="CHEBI:18420"/>
    </ligand>
</feature>
<keyword evidence="5" id="KW-1185">Reference proteome</keyword>
<dbReference type="SUPFAM" id="SSF64005">
    <property type="entry name" value="Undecaprenyl diphosphate synthase"/>
    <property type="match status" value="1"/>
</dbReference>
<feature type="binding site" evidence="2">
    <location>
        <position position="54"/>
    </location>
    <ligand>
        <name>substrate</name>
    </ligand>
</feature>
<dbReference type="GO" id="GO:0016094">
    <property type="term" value="P:polyprenol biosynthetic process"/>
    <property type="evidence" value="ECO:0007669"/>
    <property type="project" value="TreeGrafter"/>
</dbReference>
<dbReference type="EC" id="2.5.1.-" evidence="2"/>
<dbReference type="FunFam" id="3.40.1180.10:FF:000001">
    <property type="entry name" value="(2E,6E)-farnesyl-diphosphate-specific ditrans,polycis-undecaprenyl-diphosphate synthase"/>
    <property type="match status" value="1"/>
</dbReference>
<keyword evidence="2" id="KW-0460">Magnesium</keyword>
<feature type="binding site" evidence="2">
    <location>
        <position position="42"/>
    </location>
    <ligand>
        <name>substrate</name>
    </ligand>
</feature>
<comment type="caution">
    <text evidence="4">The sequence shown here is derived from an EMBL/GenBank/DDBJ whole genome shotgun (WGS) entry which is preliminary data.</text>
</comment>
<reference evidence="4 5" key="1">
    <citation type="journal article" date="2021" name="Microorganisms">
        <title>Acidisoma silvae sp. nov. and Acidisomacellulosilytica sp. nov., Two Acidophilic Bacteria Isolated from Decaying Wood, Hydrolyzing Cellulose and Producing Poly-3-hydroxybutyrate.</title>
        <authorList>
            <person name="Mieszkin S."/>
            <person name="Pouder E."/>
            <person name="Uroz S."/>
            <person name="Simon-Colin C."/>
            <person name="Alain K."/>
        </authorList>
    </citation>
    <scope>NUCLEOTIDE SEQUENCE [LARGE SCALE GENOMIC DNA]</scope>
    <source>
        <strain evidence="4 5">HW T5.17</strain>
    </source>
</reference>
<evidence type="ECO:0000256" key="2">
    <source>
        <dbReference type="HAMAP-Rule" id="MF_01139"/>
    </source>
</evidence>
<dbReference type="NCBIfam" id="NF011405">
    <property type="entry name" value="PRK14830.1"/>
    <property type="match status" value="1"/>
</dbReference>
<dbReference type="PANTHER" id="PTHR10291">
    <property type="entry name" value="DEHYDRODOLICHYL DIPHOSPHATE SYNTHASE FAMILY MEMBER"/>
    <property type="match status" value="1"/>
</dbReference>
<feature type="binding site" evidence="2">
    <location>
        <begin position="38"/>
        <end position="41"/>
    </location>
    <ligand>
        <name>substrate</name>
    </ligand>
</feature>
<feature type="binding site" evidence="2">
    <location>
        <position position="86"/>
    </location>
    <ligand>
        <name>substrate</name>
    </ligand>
</feature>
<evidence type="ECO:0000256" key="3">
    <source>
        <dbReference type="SAM" id="MobiDB-lite"/>
    </source>
</evidence>
<accession>A0A963Z268</accession>
<proteinExistence type="inferred from homology"/>
<dbReference type="EMBL" id="JAESVA010000003">
    <property type="protein sequence ID" value="MCB8880478.1"/>
    <property type="molecule type" value="Genomic_DNA"/>
</dbReference>
<gene>
    <name evidence="4" type="ORF">ACELLULO517_09560</name>
</gene>